<keyword evidence="6 14" id="KW-0812">Transmembrane</keyword>
<protein>
    <recommendedName>
        <fullName evidence="3">histidine kinase</fullName>
        <ecNumber evidence="3">2.7.13.3</ecNumber>
    </recommendedName>
</protein>
<dbReference type="Pfam" id="PF07730">
    <property type="entry name" value="HisKA_3"/>
    <property type="match status" value="1"/>
</dbReference>
<keyword evidence="17" id="KW-1185">Reference proteome</keyword>
<evidence type="ECO:0000256" key="2">
    <source>
        <dbReference type="ARBA" id="ARBA00004651"/>
    </source>
</evidence>
<dbReference type="PROSITE" id="PS50109">
    <property type="entry name" value="HIS_KIN"/>
    <property type="match status" value="1"/>
</dbReference>
<feature type="transmembrane region" description="Helical" evidence="14">
    <location>
        <begin position="38"/>
        <end position="55"/>
    </location>
</feature>
<dbReference type="CDD" id="cd16917">
    <property type="entry name" value="HATPase_UhpB-NarQ-NarX-like"/>
    <property type="match status" value="1"/>
</dbReference>
<keyword evidence="8" id="KW-0418">Kinase</keyword>
<keyword evidence="10 14" id="KW-1133">Transmembrane helix</keyword>
<dbReference type="PANTHER" id="PTHR24421">
    <property type="entry name" value="NITRATE/NITRITE SENSOR PROTEIN NARX-RELATED"/>
    <property type="match status" value="1"/>
</dbReference>
<feature type="transmembrane region" description="Helical" evidence="14">
    <location>
        <begin position="144"/>
        <end position="164"/>
    </location>
</feature>
<name>A0ABT2U9J4_9BACL</name>
<evidence type="ECO:0000256" key="1">
    <source>
        <dbReference type="ARBA" id="ARBA00000085"/>
    </source>
</evidence>
<accession>A0ABT2U9J4</accession>
<comment type="subcellular location">
    <subcellularLocation>
        <location evidence="2">Cell membrane</location>
        <topology evidence="2">Multi-pass membrane protein</topology>
    </subcellularLocation>
</comment>
<keyword evidence="12 14" id="KW-0472">Membrane</keyword>
<dbReference type="EMBL" id="JAOQIO010000007">
    <property type="protein sequence ID" value="MCU6791312.1"/>
    <property type="molecule type" value="Genomic_DNA"/>
</dbReference>
<dbReference type="InterPro" id="IPR005467">
    <property type="entry name" value="His_kinase_dom"/>
</dbReference>
<keyword evidence="5" id="KW-0808">Transferase</keyword>
<feature type="coiled-coil region" evidence="13">
    <location>
        <begin position="320"/>
        <end position="347"/>
    </location>
</feature>
<dbReference type="SMART" id="SM00387">
    <property type="entry name" value="HATPase_c"/>
    <property type="match status" value="1"/>
</dbReference>
<evidence type="ECO:0000256" key="14">
    <source>
        <dbReference type="SAM" id="Phobius"/>
    </source>
</evidence>
<organism evidence="16 17">
    <name type="scientific">Paenibacillus baimaensis</name>
    <dbReference type="NCBI Taxonomy" id="2982185"/>
    <lineage>
        <taxon>Bacteria</taxon>
        <taxon>Bacillati</taxon>
        <taxon>Bacillota</taxon>
        <taxon>Bacilli</taxon>
        <taxon>Bacillales</taxon>
        <taxon>Paenibacillaceae</taxon>
        <taxon>Paenibacillus</taxon>
    </lineage>
</organism>
<keyword evidence="9 16" id="KW-0067">ATP-binding</keyword>
<evidence type="ECO:0000256" key="3">
    <source>
        <dbReference type="ARBA" id="ARBA00012438"/>
    </source>
</evidence>
<evidence type="ECO:0000256" key="9">
    <source>
        <dbReference type="ARBA" id="ARBA00022840"/>
    </source>
</evidence>
<evidence type="ECO:0000256" key="4">
    <source>
        <dbReference type="ARBA" id="ARBA00022475"/>
    </source>
</evidence>
<evidence type="ECO:0000256" key="13">
    <source>
        <dbReference type="SAM" id="Coils"/>
    </source>
</evidence>
<dbReference type="GO" id="GO:0005524">
    <property type="term" value="F:ATP binding"/>
    <property type="evidence" value="ECO:0007669"/>
    <property type="project" value="UniProtKB-KW"/>
</dbReference>
<evidence type="ECO:0000256" key="5">
    <source>
        <dbReference type="ARBA" id="ARBA00022679"/>
    </source>
</evidence>
<dbReference type="PANTHER" id="PTHR24421:SF37">
    <property type="entry name" value="SENSOR HISTIDINE KINASE NARS"/>
    <property type="match status" value="1"/>
</dbReference>
<dbReference type="InterPro" id="IPR003594">
    <property type="entry name" value="HATPase_dom"/>
</dbReference>
<dbReference type="Gene3D" id="3.30.565.10">
    <property type="entry name" value="Histidine kinase-like ATPase, C-terminal domain"/>
    <property type="match status" value="1"/>
</dbReference>
<reference evidence="16 17" key="1">
    <citation type="submission" date="2022-09" db="EMBL/GenBank/DDBJ databases">
        <authorList>
            <person name="Han X.L."/>
            <person name="Wang Q."/>
            <person name="Lu T."/>
        </authorList>
    </citation>
    <scope>NUCLEOTIDE SEQUENCE [LARGE SCALE GENOMIC DNA]</scope>
    <source>
        <strain evidence="16 17">WQ 127069</strain>
    </source>
</reference>
<evidence type="ECO:0000256" key="7">
    <source>
        <dbReference type="ARBA" id="ARBA00022741"/>
    </source>
</evidence>
<gene>
    <name evidence="16" type="ORF">OB236_04115</name>
</gene>
<keyword evidence="4" id="KW-1003">Cell membrane</keyword>
<comment type="caution">
    <text evidence="16">The sequence shown here is derived from an EMBL/GenBank/DDBJ whole genome shotgun (WGS) entry which is preliminary data.</text>
</comment>
<evidence type="ECO:0000256" key="11">
    <source>
        <dbReference type="ARBA" id="ARBA00023012"/>
    </source>
</evidence>
<dbReference type="InterPro" id="IPR011712">
    <property type="entry name" value="Sig_transdc_His_kin_sub3_dim/P"/>
</dbReference>
<feature type="domain" description="Histidine kinase" evidence="15">
    <location>
        <begin position="450"/>
        <end position="542"/>
    </location>
</feature>
<dbReference type="Proteomes" id="UP001652445">
    <property type="component" value="Unassembled WGS sequence"/>
</dbReference>
<dbReference type="EC" id="2.7.13.3" evidence="3"/>
<comment type="catalytic activity">
    <reaction evidence="1">
        <text>ATP + protein L-histidine = ADP + protein N-phospho-L-histidine.</text>
        <dbReference type="EC" id="2.7.13.3"/>
    </reaction>
</comment>
<sequence>MLVKAIAVKEDRSIYFFRYCSLLLTSLIYLLGDRDPPFMFKLSMILALFIFAKGITDIYKRIEKSSWMFKSILCLEMVGMLLQLLFTGGIDSPFLWCVMNPSLIAASYISAAYGCLLLMGYLLLATSFFYYISGGDYESIGTFLLDNSYFYLMLLHMTFFIHVLTDVKNKLERANTRTNETLWHIKSLYQIVEAAAQSESGNLRKIFTEFALRLTDQKMAFFWDSNANEDDERLIVHGTTGSEVEASIGFAMESRLKEFQSQDSPSLVNLFFHGEYLIMPVKSTTRFWGVLGIKMEAYSQEEGKHWFVQQLYFLSELCAIVLERHQLERIENQLIIIEEQNRIAAEMHDSVSQHMFGIVYATHSLIRQWPNIPEKQLKEQLQLILESSNIASQELRSSIYSLSSRKNGSSFWVSTVTSHLDSLSKLHTVEIRMKVTGDEHRLPVNHQKALFRIISEAAGNAIRHGYSSSIEVELILATGEAKLVVNDNGDGFDVFGRLSDPKLNGLGVSNMKFLVQSLGGTIEISSNQGMGTQILVIMPIDYYEKRN</sequence>
<feature type="transmembrane region" description="Helical" evidence="14">
    <location>
        <begin position="12"/>
        <end position="32"/>
    </location>
</feature>
<evidence type="ECO:0000256" key="12">
    <source>
        <dbReference type="ARBA" id="ARBA00023136"/>
    </source>
</evidence>
<dbReference type="Pfam" id="PF02518">
    <property type="entry name" value="HATPase_c"/>
    <property type="match status" value="1"/>
</dbReference>
<evidence type="ECO:0000313" key="17">
    <source>
        <dbReference type="Proteomes" id="UP001652445"/>
    </source>
</evidence>
<evidence type="ECO:0000313" key="16">
    <source>
        <dbReference type="EMBL" id="MCU6791312.1"/>
    </source>
</evidence>
<dbReference type="InterPro" id="IPR050482">
    <property type="entry name" value="Sensor_HK_TwoCompSys"/>
</dbReference>
<feature type="transmembrane region" description="Helical" evidence="14">
    <location>
        <begin position="67"/>
        <end position="86"/>
    </location>
</feature>
<proteinExistence type="predicted"/>
<keyword evidence="11" id="KW-0902">Two-component regulatory system</keyword>
<dbReference type="InterPro" id="IPR036890">
    <property type="entry name" value="HATPase_C_sf"/>
</dbReference>
<evidence type="ECO:0000256" key="8">
    <source>
        <dbReference type="ARBA" id="ARBA00022777"/>
    </source>
</evidence>
<keyword evidence="13" id="KW-0175">Coiled coil</keyword>
<evidence type="ECO:0000256" key="10">
    <source>
        <dbReference type="ARBA" id="ARBA00022989"/>
    </source>
</evidence>
<dbReference type="SUPFAM" id="SSF55874">
    <property type="entry name" value="ATPase domain of HSP90 chaperone/DNA topoisomerase II/histidine kinase"/>
    <property type="match status" value="1"/>
</dbReference>
<feature type="transmembrane region" description="Helical" evidence="14">
    <location>
        <begin position="106"/>
        <end position="132"/>
    </location>
</feature>
<dbReference type="Gene3D" id="1.20.5.1930">
    <property type="match status" value="1"/>
</dbReference>
<keyword evidence="7" id="KW-0547">Nucleotide-binding</keyword>
<evidence type="ECO:0000256" key="6">
    <source>
        <dbReference type="ARBA" id="ARBA00022692"/>
    </source>
</evidence>
<evidence type="ECO:0000259" key="15">
    <source>
        <dbReference type="PROSITE" id="PS50109"/>
    </source>
</evidence>